<accession>A0A0P6WQE1</accession>
<dbReference type="AlphaFoldDB" id="A0A0P6WQE1"/>
<keyword evidence="1" id="KW-0812">Transmembrane</keyword>
<dbReference type="EMBL" id="LGCK01000012">
    <property type="protein sequence ID" value="KPL71008.1"/>
    <property type="molecule type" value="Genomic_DNA"/>
</dbReference>
<comment type="caution">
    <text evidence="3">The sequence shown here is derived from an EMBL/GenBank/DDBJ whole genome shotgun (WGS) entry which is preliminary data.</text>
</comment>
<dbReference type="Proteomes" id="UP000050430">
    <property type="component" value="Unassembled WGS sequence"/>
</dbReference>
<gene>
    <name evidence="3" type="ORF">ADM99_11960</name>
</gene>
<reference evidence="3 4" key="1">
    <citation type="submission" date="2015-07" db="EMBL/GenBank/DDBJ databases">
        <title>Genome sequence of Leptolinea tardivitalis DSM 16556.</title>
        <authorList>
            <person name="Hemp J."/>
            <person name="Ward L.M."/>
            <person name="Pace L.A."/>
            <person name="Fischer W.W."/>
        </authorList>
    </citation>
    <scope>NUCLEOTIDE SEQUENCE [LARGE SCALE GENOMIC DNA]</scope>
    <source>
        <strain evidence="3 4">YMTK-2</strain>
    </source>
</reference>
<organism evidence="3 4">
    <name type="scientific">Leptolinea tardivitalis</name>
    <dbReference type="NCBI Taxonomy" id="229920"/>
    <lineage>
        <taxon>Bacteria</taxon>
        <taxon>Bacillati</taxon>
        <taxon>Chloroflexota</taxon>
        <taxon>Anaerolineae</taxon>
        <taxon>Anaerolineales</taxon>
        <taxon>Anaerolineaceae</taxon>
        <taxon>Leptolinea</taxon>
    </lineage>
</organism>
<name>A0A0P6WQE1_9CHLR</name>
<dbReference type="Gene3D" id="3.40.630.10">
    <property type="entry name" value="Zn peptidases"/>
    <property type="match status" value="1"/>
</dbReference>
<proteinExistence type="predicted"/>
<keyword evidence="4" id="KW-1185">Reference proteome</keyword>
<dbReference type="SUPFAM" id="SSF53187">
    <property type="entry name" value="Zn-dependent exopeptidases"/>
    <property type="match status" value="1"/>
</dbReference>
<keyword evidence="1" id="KW-1133">Transmembrane helix</keyword>
<dbReference type="InterPro" id="IPR045175">
    <property type="entry name" value="M28_fam"/>
</dbReference>
<dbReference type="PANTHER" id="PTHR12147:SF26">
    <property type="entry name" value="PEPTIDASE M28 DOMAIN-CONTAINING PROTEIN"/>
    <property type="match status" value="1"/>
</dbReference>
<evidence type="ECO:0000259" key="2">
    <source>
        <dbReference type="Pfam" id="PF04389"/>
    </source>
</evidence>
<evidence type="ECO:0000256" key="1">
    <source>
        <dbReference type="SAM" id="Phobius"/>
    </source>
</evidence>
<dbReference type="Pfam" id="PF04389">
    <property type="entry name" value="Peptidase_M28"/>
    <property type="match status" value="1"/>
</dbReference>
<evidence type="ECO:0000313" key="4">
    <source>
        <dbReference type="Proteomes" id="UP000050430"/>
    </source>
</evidence>
<dbReference type="OrthoDB" id="151758at2"/>
<keyword evidence="1" id="KW-0472">Membrane</keyword>
<dbReference type="STRING" id="229920.ADM99_11960"/>
<sequence length="396" mass="43519">MSLEPELLQHKTMELLTHLVEEIGPRPAGSAAEKHTLDWLEEQFRQSALDTRQFPVRYQPEPAFFPYYSVAAAGFALVGLTLSTSGWVTLLLPLLILLLPECMLFLQEKLLPYKDGSANLLVTPKNTSYQNLDVIFCAHVDSARAVPDGPALWKKWRDKSIYTMMRVANILIIPGLFQFMGIDITGLFLTLGQSLAWGMAGLLLIQDIWEAASSRGRFSPGANDNGSGTALLAASALALAGDTPKNLQIGFLFTGAEETGLHGARQFASFMVENQMHAAVISVDMIGAGSGMRITTQCGTLRPIKTDPKLNESIKRADPLAVFHAVPRRWGDFVPFARAGFSTAHQENTGSPLSWATYHTPNDTLSVIDPDQMKHMAEVITQLIWILEKDKSNPVE</sequence>
<dbReference type="PANTHER" id="PTHR12147">
    <property type="entry name" value="METALLOPEPTIDASE M28 FAMILY MEMBER"/>
    <property type="match status" value="1"/>
</dbReference>
<dbReference type="RefSeq" id="WP_062422734.1">
    <property type="nucleotide sequence ID" value="NZ_BBYA01000011.1"/>
</dbReference>
<protein>
    <recommendedName>
        <fullName evidence="2">Peptidase M28 domain-containing protein</fullName>
    </recommendedName>
</protein>
<dbReference type="GO" id="GO:0008235">
    <property type="term" value="F:metalloexopeptidase activity"/>
    <property type="evidence" value="ECO:0007669"/>
    <property type="project" value="InterPro"/>
</dbReference>
<dbReference type="GO" id="GO:0006508">
    <property type="term" value="P:proteolysis"/>
    <property type="evidence" value="ECO:0007669"/>
    <property type="project" value="InterPro"/>
</dbReference>
<evidence type="ECO:0000313" key="3">
    <source>
        <dbReference type="EMBL" id="KPL71008.1"/>
    </source>
</evidence>
<dbReference type="InterPro" id="IPR007484">
    <property type="entry name" value="Peptidase_M28"/>
</dbReference>
<feature type="transmembrane region" description="Helical" evidence="1">
    <location>
        <begin position="161"/>
        <end position="180"/>
    </location>
</feature>
<feature type="domain" description="Peptidase M28" evidence="2">
    <location>
        <begin position="219"/>
        <end position="383"/>
    </location>
</feature>
<feature type="transmembrane region" description="Helical" evidence="1">
    <location>
        <begin position="88"/>
        <end position="106"/>
    </location>
</feature>